<proteinExistence type="inferred from homology"/>
<comment type="caution">
    <text evidence="9">The sequence shown here is derived from an EMBL/GenBank/DDBJ whole genome shotgun (WGS) entry which is preliminary data.</text>
</comment>
<dbReference type="HAMAP" id="MF_01515">
    <property type="entry name" value="UPF0316"/>
    <property type="match status" value="1"/>
</dbReference>
<feature type="domain" description="DUF5698" evidence="8">
    <location>
        <begin position="24"/>
        <end position="80"/>
    </location>
</feature>
<keyword evidence="4 6" id="KW-1133">Transmembrane helix</keyword>
<dbReference type="PANTHER" id="PTHR40060:SF1">
    <property type="entry name" value="UPF0316 PROTEIN YEBE"/>
    <property type="match status" value="1"/>
</dbReference>
<name>A0A1Z5HPM2_9FIRM</name>
<dbReference type="InterPro" id="IPR022930">
    <property type="entry name" value="UPF0316"/>
</dbReference>
<dbReference type="CDD" id="cd16381">
    <property type="entry name" value="YitT_C_like_1"/>
    <property type="match status" value="1"/>
</dbReference>
<reference evidence="10" key="1">
    <citation type="journal article" date="2017" name="Appl. Environ. Microbiol.">
        <title>Genomic analysis of Calderihabitans maritimus KKC1, a thermophilic hydrogenogenic carboxydotrophic bacterium isolated from marine sediment.</title>
        <authorList>
            <person name="Omae K."/>
            <person name="Yoneda Y."/>
            <person name="Fukuyama Y."/>
            <person name="Yoshida T."/>
            <person name="Sako Y."/>
        </authorList>
    </citation>
    <scope>NUCLEOTIDE SEQUENCE [LARGE SCALE GENOMIC DNA]</scope>
    <source>
        <strain evidence="10">KKC1</strain>
    </source>
</reference>
<dbReference type="InterPro" id="IPR044035">
    <property type="entry name" value="DUF5698"/>
</dbReference>
<feature type="transmembrane region" description="Helical" evidence="6">
    <location>
        <begin position="6"/>
        <end position="29"/>
    </location>
</feature>
<keyword evidence="2 6" id="KW-1003">Cell membrane</keyword>
<dbReference type="Pfam" id="PF10035">
    <property type="entry name" value="DUF2179"/>
    <property type="match status" value="1"/>
</dbReference>
<comment type="similarity">
    <text evidence="6">Belongs to the UPF0316 family.</text>
</comment>
<dbReference type="InterPro" id="IPR015867">
    <property type="entry name" value="N-reg_PII/ATP_PRibTrfase_C"/>
</dbReference>
<keyword evidence="10" id="KW-1185">Reference proteome</keyword>
<evidence type="ECO:0000256" key="1">
    <source>
        <dbReference type="ARBA" id="ARBA00004651"/>
    </source>
</evidence>
<evidence type="ECO:0000259" key="7">
    <source>
        <dbReference type="Pfam" id="PF10035"/>
    </source>
</evidence>
<evidence type="ECO:0000256" key="5">
    <source>
        <dbReference type="ARBA" id="ARBA00023136"/>
    </source>
</evidence>
<feature type="transmembrane region" description="Helical" evidence="6">
    <location>
        <begin position="36"/>
        <end position="57"/>
    </location>
</feature>
<organism evidence="9 10">
    <name type="scientific">Calderihabitans maritimus</name>
    <dbReference type="NCBI Taxonomy" id="1246530"/>
    <lineage>
        <taxon>Bacteria</taxon>
        <taxon>Bacillati</taxon>
        <taxon>Bacillota</taxon>
        <taxon>Clostridia</taxon>
        <taxon>Neomoorellales</taxon>
        <taxon>Calderihabitantaceae</taxon>
        <taxon>Calderihabitans</taxon>
    </lineage>
</organism>
<dbReference type="Proteomes" id="UP000197032">
    <property type="component" value="Unassembled WGS sequence"/>
</dbReference>
<accession>A0A1Z5HPM2</accession>
<evidence type="ECO:0000256" key="3">
    <source>
        <dbReference type="ARBA" id="ARBA00022692"/>
    </source>
</evidence>
<dbReference type="PANTHER" id="PTHR40060">
    <property type="entry name" value="UPF0316 PROTEIN YEBE"/>
    <property type="match status" value="1"/>
</dbReference>
<dbReference type="Gene3D" id="3.30.70.120">
    <property type="match status" value="1"/>
</dbReference>
<gene>
    <name evidence="9" type="ORF">KKC1_04330</name>
</gene>
<evidence type="ECO:0000256" key="2">
    <source>
        <dbReference type="ARBA" id="ARBA00022475"/>
    </source>
</evidence>
<dbReference type="EMBL" id="BDGJ01000010">
    <property type="protein sequence ID" value="GAW91271.1"/>
    <property type="molecule type" value="Genomic_DNA"/>
</dbReference>
<feature type="domain" description="DUF2179" evidence="7">
    <location>
        <begin position="114"/>
        <end position="166"/>
    </location>
</feature>
<dbReference type="NCBIfam" id="NF003194">
    <property type="entry name" value="PRK04164.1-5"/>
    <property type="match status" value="1"/>
</dbReference>
<keyword evidence="3 6" id="KW-0812">Transmembrane</keyword>
<dbReference type="AlphaFoldDB" id="A0A1Z5HPM2"/>
<dbReference type="GO" id="GO:0005886">
    <property type="term" value="C:plasma membrane"/>
    <property type="evidence" value="ECO:0007669"/>
    <property type="project" value="UniProtKB-SubCell"/>
</dbReference>
<comment type="subcellular location">
    <subcellularLocation>
        <location evidence="1 6">Cell membrane</location>
        <topology evidence="1 6">Multi-pass membrane protein</topology>
    </subcellularLocation>
</comment>
<dbReference type="RefSeq" id="WP_088552834.1">
    <property type="nucleotide sequence ID" value="NZ_BDGJ01000010.1"/>
</dbReference>
<dbReference type="InterPro" id="IPR019264">
    <property type="entry name" value="DUF2179"/>
</dbReference>
<sequence length="174" mass="19659">MTWTLVLGYLLIFLARVTDVTLGTLRMLLLVRGQRLVAAFIGFWEVIIYIFALKAVVGQLDQPFSLFFYALGFATGNMAGSLVEAKLAIGYLTVQVITLSRPIELTMKLREEGFGVTVWEGEGREGKHHILNIILCRKHLAKLLDIINNWDEKAFITVFDNRSIQGGFIRRKGK</sequence>
<keyword evidence="5 6" id="KW-0472">Membrane</keyword>
<evidence type="ECO:0000313" key="9">
    <source>
        <dbReference type="EMBL" id="GAW91271.1"/>
    </source>
</evidence>
<protein>
    <recommendedName>
        <fullName evidence="6">UPF0316 protein KKC1_04330</fullName>
    </recommendedName>
</protein>
<evidence type="ECO:0000256" key="4">
    <source>
        <dbReference type="ARBA" id="ARBA00022989"/>
    </source>
</evidence>
<evidence type="ECO:0000313" key="10">
    <source>
        <dbReference type="Proteomes" id="UP000197032"/>
    </source>
</evidence>
<dbReference type="Pfam" id="PF18955">
    <property type="entry name" value="DUF5698"/>
    <property type="match status" value="1"/>
</dbReference>
<evidence type="ECO:0000259" key="8">
    <source>
        <dbReference type="Pfam" id="PF18955"/>
    </source>
</evidence>
<evidence type="ECO:0000256" key="6">
    <source>
        <dbReference type="HAMAP-Rule" id="MF_01515"/>
    </source>
</evidence>
<dbReference type="OrthoDB" id="48231at2"/>